<keyword evidence="1" id="KW-0812">Transmembrane</keyword>
<proteinExistence type="predicted"/>
<dbReference type="EMBL" id="CP002048">
    <property type="protein sequence ID" value="ADI01699.1"/>
    <property type="molecule type" value="Genomic_DNA"/>
</dbReference>
<dbReference type="Proteomes" id="UP000000378">
    <property type="component" value="Chromosome"/>
</dbReference>
<reference evidence="2 3" key="2">
    <citation type="journal article" date="2010" name="Stand. Genomic Sci.">
        <title>Complete genome sequence of Syntrophothermus lipocalidus type strain (TGB-C1).</title>
        <authorList>
            <person name="Djao O.D."/>
            <person name="Zhang X."/>
            <person name="Lucas S."/>
            <person name="Lapidus A."/>
            <person name="Del Rio T.G."/>
            <person name="Nolan M."/>
            <person name="Tice H."/>
            <person name="Cheng J.F."/>
            <person name="Han C."/>
            <person name="Tapia R."/>
            <person name="Goodwin L."/>
            <person name="Pitluck S."/>
            <person name="Liolios K."/>
            <person name="Ivanova N."/>
            <person name="Mavromatis K."/>
            <person name="Mikhailova N."/>
            <person name="Ovchinnikova G."/>
            <person name="Pati A."/>
            <person name="Brambilla E."/>
            <person name="Chen A."/>
            <person name="Palaniappan K."/>
            <person name="Land M."/>
            <person name="Hauser L."/>
            <person name="Chang Y.J."/>
            <person name="Jeffries C.D."/>
            <person name="Rohde M."/>
            <person name="Sikorski J."/>
            <person name="Spring S."/>
            <person name="Goker M."/>
            <person name="Detter J.C."/>
            <person name="Woyke T."/>
            <person name="Bristow J."/>
            <person name="Eisen J.A."/>
            <person name="Markowitz V."/>
            <person name="Hugenholtz P."/>
            <person name="Kyrpides N.C."/>
            <person name="Klenk H.P."/>
        </authorList>
    </citation>
    <scope>NUCLEOTIDE SEQUENCE [LARGE SCALE GENOMIC DNA]</scope>
    <source>
        <strain evidence="3">DSM 12680 / TGB-C1</strain>
    </source>
</reference>
<dbReference type="KEGG" id="slp:Slip_0919"/>
<sequence>MDKENFGFDHGYQFPWLILILILFLILFNRD</sequence>
<name>D7CLW4_SYNLT</name>
<accession>D7CLW4</accession>
<keyword evidence="3" id="KW-1185">Reference proteome</keyword>
<dbReference type="STRING" id="643648.Slip_0919"/>
<feature type="transmembrane region" description="Helical" evidence="1">
    <location>
        <begin position="12"/>
        <end position="28"/>
    </location>
</feature>
<reference evidence="3" key="1">
    <citation type="journal article" date="2010" name="Stand. Genomic Sci.">
        <title>Complete genome sequence of Syntrophothermus lipocalidus type strain (TGB-C1T).</title>
        <authorList>
            <consortium name="US DOE Joint Genome Institute (JGI-PGF)"/>
            <person name="Djao O."/>
            <person name="Zhang X."/>
            <person name="Lucas S."/>
            <person name="Lapidus A."/>
            <person name="Glavina Del Rio T."/>
            <person name="Nolan M."/>
            <person name="Tice H."/>
            <person name="Cheng J."/>
            <person name="Han C."/>
            <person name="Tapia R."/>
            <person name="Goodwin L."/>
            <person name="Pitluck S."/>
            <person name="Liolios K."/>
            <person name="Ivanova N."/>
            <person name="Mavromatis K."/>
            <person name="Mikhailova N."/>
            <person name="Ovchinnikova G."/>
            <person name="Pati A."/>
            <person name="Brambilla E."/>
            <person name="Chen A."/>
            <person name="Palaniappan K."/>
            <person name="Land M."/>
            <person name="Hauser L."/>
            <person name="Chang Y."/>
            <person name="Jeffries C."/>
            <person name="Rohde M."/>
            <person name="Sikorski J."/>
            <person name="Spring S."/>
            <person name="Goker M."/>
            <person name="Detter J."/>
            <person name="Woyke T."/>
            <person name="Bristow J."/>
            <person name="Eisen J."/>
            <person name="Markowitz V."/>
            <person name="Hugenholtz P."/>
            <person name="Kyrpides N."/>
            <person name="Klenk H."/>
        </authorList>
    </citation>
    <scope>NUCLEOTIDE SEQUENCE [LARGE SCALE GENOMIC DNA]</scope>
    <source>
        <strain evidence="3">DSM 12680 / TGB-C1</strain>
    </source>
</reference>
<gene>
    <name evidence="2" type="ordered locus">Slip_0919</name>
</gene>
<evidence type="ECO:0000313" key="3">
    <source>
        <dbReference type="Proteomes" id="UP000000378"/>
    </source>
</evidence>
<dbReference type="AlphaFoldDB" id="D7CLW4"/>
<dbReference type="HOGENOM" id="CLU_3398926_0_0_9"/>
<evidence type="ECO:0000313" key="2">
    <source>
        <dbReference type="EMBL" id="ADI01699.1"/>
    </source>
</evidence>
<keyword evidence="1" id="KW-0472">Membrane</keyword>
<organism evidence="2 3">
    <name type="scientific">Syntrophothermus lipocalidus (strain DSM 12680 / TGB-C1)</name>
    <dbReference type="NCBI Taxonomy" id="643648"/>
    <lineage>
        <taxon>Bacteria</taxon>
        <taxon>Bacillati</taxon>
        <taxon>Bacillota</taxon>
        <taxon>Clostridia</taxon>
        <taxon>Eubacteriales</taxon>
        <taxon>Syntrophomonadaceae</taxon>
        <taxon>Syntrophothermus</taxon>
    </lineage>
</organism>
<evidence type="ECO:0000256" key="1">
    <source>
        <dbReference type="SAM" id="Phobius"/>
    </source>
</evidence>
<keyword evidence="1" id="KW-1133">Transmembrane helix</keyword>
<protein>
    <submittedName>
        <fullName evidence="2">Uncharacterized protein</fullName>
    </submittedName>
</protein>